<keyword evidence="2" id="KW-1185">Reference proteome</keyword>
<organism evidence="1 2">
    <name type="scientific">Streptomyces vulcanius</name>
    <dbReference type="NCBI Taxonomy" id="1441876"/>
    <lineage>
        <taxon>Bacteria</taxon>
        <taxon>Bacillati</taxon>
        <taxon>Actinomycetota</taxon>
        <taxon>Actinomycetes</taxon>
        <taxon>Kitasatosporales</taxon>
        <taxon>Streptomycetaceae</taxon>
        <taxon>Streptomyces</taxon>
    </lineage>
</organism>
<gene>
    <name evidence="1" type="ORF">ACFPIH_49290</name>
</gene>
<protein>
    <submittedName>
        <fullName evidence="1">DUF1963 domain-containing protein</fullName>
    </submittedName>
</protein>
<dbReference type="Pfam" id="PF09234">
    <property type="entry name" value="DUF1963"/>
    <property type="match status" value="1"/>
</dbReference>
<reference evidence="2" key="1">
    <citation type="journal article" date="2019" name="Int. J. Syst. Evol. Microbiol.">
        <title>The Global Catalogue of Microorganisms (GCM) 10K type strain sequencing project: providing services to taxonomists for standard genome sequencing and annotation.</title>
        <authorList>
            <consortium name="The Broad Institute Genomics Platform"/>
            <consortium name="The Broad Institute Genome Sequencing Center for Infectious Disease"/>
            <person name="Wu L."/>
            <person name="Ma J."/>
        </authorList>
    </citation>
    <scope>NUCLEOTIDE SEQUENCE [LARGE SCALE GENOMIC DNA]</scope>
    <source>
        <strain evidence="2">CGMCC 4.7177</strain>
    </source>
</reference>
<evidence type="ECO:0000313" key="1">
    <source>
        <dbReference type="EMBL" id="MFC4507321.1"/>
    </source>
</evidence>
<dbReference type="Proteomes" id="UP001595839">
    <property type="component" value="Unassembled WGS sequence"/>
</dbReference>
<dbReference type="SUPFAM" id="SSF103032">
    <property type="entry name" value="Hypothetical protein YwqG"/>
    <property type="match status" value="1"/>
</dbReference>
<accession>A0ABV9B9X7</accession>
<sequence length="285" mass="31915">MIESTLELPALRERIRQLLLESGWDAPDIDRVLETELPGMVRRRVSLSSKPTGAAPAFRLGGLPRLPADVAWPIHSSCCGLTLSYIGALDCAALPRDHLAAPLPDSGQVLFFYASDAEAEDCNIVRDPDAFAVLYVPDTVEAAERTPPESEYQPEIAERVDLYAIPSLELGLDYFYCQLPDEECQRLNDAIEGMWNESKQCLDGVGGYPSAQQYPPEWAMARDEHERTGGDMEELEARARQEWMVLLHVFESPTENGEYLNYMIRLDDLAAGRFDRVVLSVDIHD</sequence>
<dbReference type="InterPro" id="IPR035948">
    <property type="entry name" value="YwqG-like_sf"/>
</dbReference>
<dbReference type="Gene3D" id="2.30.320.10">
    <property type="entry name" value="YwqG-like"/>
    <property type="match status" value="1"/>
</dbReference>
<dbReference type="RefSeq" id="WP_381181858.1">
    <property type="nucleotide sequence ID" value="NZ_JBHSFK010000054.1"/>
</dbReference>
<name>A0ABV9B9X7_9ACTN</name>
<dbReference type="EMBL" id="JBHSFK010000054">
    <property type="protein sequence ID" value="MFC4507321.1"/>
    <property type="molecule type" value="Genomic_DNA"/>
</dbReference>
<dbReference type="InterPro" id="IPR015315">
    <property type="entry name" value="DUF1963"/>
</dbReference>
<proteinExistence type="predicted"/>
<comment type="caution">
    <text evidence="1">The sequence shown here is derived from an EMBL/GenBank/DDBJ whole genome shotgun (WGS) entry which is preliminary data.</text>
</comment>
<evidence type="ECO:0000313" key="2">
    <source>
        <dbReference type="Proteomes" id="UP001595839"/>
    </source>
</evidence>